<reference evidence="1 2" key="1">
    <citation type="submission" date="2024-05" db="EMBL/GenBank/DDBJ databases">
        <title>Genome sequencing and assembly of Indian major carp, Cirrhinus mrigala (Hamilton, 1822).</title>
        <authorList>
            <person name="Mohindra V."/>
            <person name="Chowdhury L.M."/>
            <person name="Lal K."/>
            <person name="Jena J.K."/>
        </authorList>
    </citation>
    <scope>NUCLEOTIDE SEQUENCE [LARGE SCALE GENOMIC DNA]</scope>
    <source>
        <strain evidence="1">CM1030</strain>
        <tissue evidence="1">Blood</tissue>
    </source>
</reference>
<dbReference type="EMBL" id="JAMKFB020000009">
    <property type="protein sequence ID" value="KAL0183966.1"/>
    <property type="molecule type" value="Genomic_DNA"/>
</dbReference>
<keyword evidence="2" id="KW-1185">Reference proteome</keyword>
<name>A0ABD0QDI3_CIRMR</name>
<evidence type="ECO:0000313" key="2">
    <source>
        <dbReference type="Proteomes" id="UP001529510"/>
    </source>
</evidence>
<comment type="caution">
    <text evidence="1">The sequence shown here is derived from an EMBL/GenBank/DDBJ whole genome shotgun (WGS) entry which is preliminary data.</text>
</comment>
<gene>
    <name evidence="1" type="ORF">M9458_019662</name>
</gene>
<feature type="non-terminal residue" evidence="1">
    <location>
        <position position="1"/>
    </location>
</feature>
<dbReference type="AlphaFoldDB" id="A0ABD0QDI3"/>
<proteinExistence type="predicted"/>
<dbReference type="PANTHER" id="PTHR35842:SF1">
    <property type="entry name" value="SI:CH211-67E16.11"/>
    <property type="match status" value="1"/>
</dbReference>
<protein>
    <submittedName>
        <fullName evidence="1">Uncharacterized protein</fullName>
    </submittedName>
</protein>
<dbReference type="PANTHER" id="PTHR35842">
    <property type="entry name" value="SI:CH211-67E16.11"/>
    <property type="match status" value="1"/>
</dbReference>
<dbReference type="Proteomes" id="UP001529510">
    <property type="component" value="Unassembled WGS sequence"/>
</dbReference>
<accession>A0ABD0QDI3</accession>
<sequence>STTPRLSDAALGLLNVTLAGAPCNSTPPLTEAEMRKEYMGCQNLPTALWYQKRPKTTNSRN</sequence>
<organism evidence="1 2">
    <name type="scientific">Cirrhinus mrigala</name>
    <name type="common">Mrigala</name>
    <dbReference type="NCBI Taxonomy" id="683832"/>
    <lineage>
        <taxon>Eukaryota</taxon>
        <taxon>Metazoa</taxon>
        <taxon>Chordata</taxon>
        <taxon>Craniata</taxon>
        <taxon>Vertebrata</taxon>
        <taxon>Euteleostomi</taxon>
        <taxon>Actinopterygii</taxon>
        <taxon>Neopterygii</taxon>
        <taxon>Teleostei</taxon>
        <taxon>Ostariophysi</taxon>
        <taxon>Cypriniformes</taxon>
        <taxon>Cyprinidae</taxon>
        <taxon>Labeoninae</taxon>
        <taxon>Labeonini</taxon>
        <taxon>Cirrhinus</taxon>
    </lineage>
</organism>
<evidence type="ECO:0000313" key="1">
    <source>
        <dbReference type="EMBL" id="KAL0183966.1"/>
    </source>
</evidence>